<sequence length="252" mass="28268">MAIAFIVNCSIHKKPFHVSENSPQDKNIPLFSIFKANLRSTLPQVSLQFDVAKTMKNSVAKLVDVFVDSFFEFIDKPLLPSKSNFAPVEELGEAIVVSSIQGQIPKDFPEGVYIRNGGPGNWEALWKDQARDMYLRELYKAYASLKEVSKALALFNFHGGAGVQVMHLARMIDGKIEALNSAHKELEFLRSQNASLTQRASQTAPMEELVVIVELGHAKRLKQLGGNLSFRPQLRQLYPNFVIPDQIHFLEG</sequence>
<keyword evidence="2" id="KW-1185">Reference proteome</keyword>
<proteinExistence type="predicted"/>
<evidence type="ECO:0000313" key="1">
    <source>
        <dbReference type="EMBL" id="CAI8599839.1"/>
    </source>
</evidence>
<dbReference type="Proteomes" id="UP001157006">
    <property type="component" value="Chromosome 2"/>
</dbReference>
<dbReference type="AlphaFoldDB" id="A0AAV0ZQ91"/>
<gene>
    <name evidence="1" type="ORF">VFH_II193520</name>
</gene>
<name>A0AAV0ZQ91_VICFA</name>
<protein>
    <submittedName>
        <fullName evidence="1">Uncharacterized protein</fullName>
    </submittedName>
</protein>
<organism evidence="1 2">
    <name type="scientific">Vicia faba</name>
    <name type="common">Broad bean</name>
    <name type="synonym">Faba vulgaris</name>
    <dbReference type="NCBI Taxonomy" id="3906"/>
    <lineage>
        <taxon>Eukaryota</taxon>
        <taxon>Viridiplantae</taxon>
        <taxon>Streptophyta</taxon>
        <taxon>Embryophyta</taxon>
        <taxon>Tracheophyta</taxon>
        <taxon>Spermatophyta</taxon>
        <taxon>Magnoliopsida</taxon>
        <taxon>eudicotyledons</taxon>
        <taxon>Gunneridae</taxon>
        <taxon>Pentapetalae</taxon>
        <taxon>rosids</taxon>
        <taxon>fabids</taxon>
        <taxon>Fabales</taxon>
        <taxon>Fabaceae</taxon>
        <taxon>Papilionoideae</taxon>
        <taxon>50 kb inversion clade</taxon>
        <taxon>NPAAA clade</taxon>
        <taxon>Hologalegina</taxon>
        <taxon>IRL clade</taxon>
        <taxon>Fabeae</taxon>
        <taxon>Vicia</taxon>
    </lineage>
</organism>
<dbReference type="EMBL" id="OX451737">
    <property type="protein sequence ID" value="CAI8599839.1"/>
    <property type="molecule type" value="Genomic_DNA"/>
</dbReference>
<reference evidence="1 2" key="1">
    <citation type="submission" date="2023-01" db="EMBL/GenBank/DDBJ databases">
        <authorList>
            <person name="Kreplak J."/>
        </authorList>
    </citation>
    <scope>NUCLEOTIDE SEQUENCE [LARGE SCALE GENOMIC DNA]</scope>
</reference>
<evidence type="ECO:0000313" key="2">
    <source>
        <dbReference type="Proteomes" id="UP001157006"/>
    </source>
</evidence>
<accession>A0AAV0ZQ91</accession>